<name>A0ABT5JU71_9BURK</name>
<dbReference type="Proteomes" id="UP001221208">
    <property type="component" value="Unassembled WGS sequence"/>
</dbReference>
<dbReference type="EMBL" id="JAQQXR010000001">
    <property type="protein sequence ID" value="MDC8756275.1"/>
    <property type="molecule type" value="Genomic_DNA"/>
</dbReference>
<evidence type="ECO:0000313" key="1">
    <source>
        <dbReference type="EMBL" id="MDC8756275.1"/>
    </source>
</evidence>
<organism evidence="1 2">
    <name type="scientific">Janthinobacterium fluminis</name>
    <dbReference type="NCBI Taxonomy" id="2987524"/>
    <lineage>
        <taxon>Bacteria</taxon>
        <taxon>Pseudomonadati</taxon>
        <taxon>Pseudomonadota</taxon>
        <taxon>Betaproteobacteria</taxon>
        <taxon>Burkholderiales</taxon>
        <taxon>Oxalobacteraceae</taxon>
        <taxon>Janthinobacterium</taxon>
    </lineage>
</organism>
<gene>
    <name evidence="1" type="ORF">OIK44_01570</name>
</gene>
<sequence>MSALVQRLLAAGLLAATAGAGIGWGLAAHDRNQAQAELAVERRRADDLGDQVREQNRAVDALAAAKTAAEARGATARQLAAANGKRYDAALVRLADARATTCDEAMPAVNQLLESVR</sequence>
<comment type="caution">
    <text evidence="1">The sequence shown here is derived from an EMBL/GenBank/DDBJ whole genome shotgun (WGS) entry which is preliminary data.</text>
</comment>
<proteinExistence type="predicted"/>
<accession>A0ABT5JU71</accession>
<keyword evidence="2" id="KW-1185">Reference proteome</keyword>
<protein>
    <recommendedName>
        <fullName evidence="3">Bacteriophage Rz lysis protein</fullName>
    </recommendedName>
</protein>
<evidence type="ECO:0000313" key="2">
    <source>
        <dbReference type="Proteomes" id="UP001221208"/>
    </source>
</evidence>
<dbReference type="RefSeq" id="WP_273668899.1">
    <property type="nucleotide sequence ID" value="NZ_JAQQXR010000001.1"/>
</dbReference>
<reference evidence="1 2" key="1">
    <citation type="submission" date="2022-10" db="EMBL/GenBank/DDBJ databases">
        <title>Janthinobacterium sp. hw3 Genome sequencing.</title>
        <authorList>
            <person name="Park S."/>
        </authorList>
    </citation>
    <scope>NUCLEOTIDE SEQUENCE [LARGE SCALE GENOMIC DNA]</scope>
    <source>
        <strain evidence="2">hw3</strain>
    </source>
</reference>
<evidence type="ECO:0008006" key="3">
    <source>
        <dbReference type="Google" id="ProtNLM"/>
    </source>
</evidence>